<keyword evidence="5" id="KW-1185">Reference proteome</keyword>
<dbReference type="Gene3D" id="2.30.120.10">
    <property type="match status" value="1"/>
</dbReference>
<dbReference type="Gene3D" id="1.10.1400.10">
    <property type="match status" value="1"/>
</dbReference>
<evidence type="ECO:0000313" key="4">
    <source>
        <dbReference type="EMBL" id="MDI9860139.1"/>
    </source>
</evidence>
<keyword evidence="3" id="KW-0865">Zymogen</keyword>
<dbReference type="RefSeq" id="WP_283344939.1">
    <property type="nucleotide sequence ID" value="NZ_JASHIF010000010.1"/>
</dbReference>
<comment type="caution">
    <text evidence="4">The sequence shown here is derived from an EMBL/GenBank/DDBJ whole genome shotgun (WGS) entry which is preliminary data.</text>
</comment>
<dbReference type="PANTHER" id="PTHR34218">
    <property type="entry name" value="PEPTIDASE S45 PENICILLIN AMIDASE"/>
    <property type="match status" value="1"/>
</dbReference>
<dbReference type="GO" id="GO:0016787">
    <property type="term" value="F:hydrolase activity"/>
    <property type="evidence" value="ECO:0007669"/>
    <property type="project" value="UniProtKB-KW"/>
</dbReference>
<evidence type="ECO:0000256" key="1">
    <source>
        <dbReference type="ARBA" id="ARBA00006586"/>
    </source>
</evidence>
<dbReference type="CDD" id="cd03747">
    <property type="entry name" value="Ntn_PGA_like"/>
    <property type="match status" value="1"/>
</dbReference>
<evidence type="ECO:0000313" key="5">
    <source>
        <dbReference type="Proteomes" id="UP001236507"/>
    </source>
</evidence>
<dbReference type="Gene3D" id="1.10.439.10">
    <property type="entry name" value="Penicillin Amidohydrolase, domain 1"/>
    <property type="match status" value="1"/>
</dbReference>
<proteinExistence type="inferred from homology"/>
<comment type="similarity">
    <text evidence="1">Belongs to the peptidase S45 family.</text>
</comment>
<dbReference type="Pfam" id="PF01804">
    <property type="entry name" value="Penicil_amidase"/>
    <property type="match status" value="1"/>
</dbReference>
<evidence type="ECO:0000256" key="2">
    <source>
        <dbReference type="ARBA" id="ARBA00022801"/>
    </source>
</evidence>
<dbReference type="InterPro" id="IPR043147">
    <property type="entry name" value="Penicillin_amidase_A-knob"/>
</dbReference>
<dbReference type="InterPro" id="IPR014395">
    <property type="entry name" value="Pen/GL7ACA/AHL_acylase"/>
</dbReference>
<dbReference type="Gene3D" id="3.60.20.10">
    <property type="entry name" value="Glutamine Phosphoribosylpyrophosphate, subunit 1, domain 1"/>
    <property type="match status" value="1"/>
</dbReference>
<dbReference type="InterPro" id="IPR029055">
    <property type="entry name" value="Ntn_hydrolases_N"/>
</dbReference>
<dbReference type="InterPro" id="IPR023343">
    <property type="entry name" value="Penicillin_amidase_dom1"/>
</dbReference>
<dbReference type="EC" id="3.5.1.-" evidence="4"/>
<protein>
    <submittedName>
        <fullName evidence="4">Penicillin acylase family protein</fullName>
        <ecNumber evidence="4">3.5.1.-</ecNumber>
    </submittedName>
</protein>
<dbReference type="InterPro" id="IPR043146">
    <property type="entry name" value="Penicillin_amidase_N_B-knob"/>
</dbReference>
<organism evidence="4 5">
    <name type="scientific">Flectobacillus roseus</name>
    <dbReference type="NCBI Taxonomy" id="502259"/>
    <lineage>
        <taxon>Bacteria</taxon>
        <taxon>Pseudomonadati</taxon>
        <taxon>Bacteroidota</taxon>
        <taxon>Cytophagia</taxon>
        <taxon>Cytophagales</taxon>
        <taxon>Flectobacillaceae</taxon>
        <taxon>Flectobacillus</taxon>
    </lineage>
</organism>
<evidence type="ECO:0000256" key="3">
    <source>
        <dbReference type="ARBA" id="ARBA00023145"/>
    </source>
</evidence>
<dbReference type="PANTHER" id="PTHR34218:SF4">
    <property type="entry name" value="ACYL-HOMOSERINE LACTONE ACYLASE QUIP"/>
    <property type="match status" value="1"/>
</dbReference>
<name>A0ABT6Y9M4_9BACT</name>
<dbReference type="SUPFAM" id="SSF56235">
    <property type="entry name" value="N-terminal nucleophile aminohydrolases (Ntn hydrolases)"/>
    <property type="match status" value="1"/>
</dbReference>
<reference evidence="4 5" key="1">
    <citation type="submission" date="2023-05" db="EMBL/GenBank/DDBJ databases">
        <title>Novel species of genus Flectobacillus isolated from stream in China.</title>
        <authorList>
            <person name="Lu H."/>
        </authorList>
    </citation>
    <scope>NUCLEOTIDE SEQUENCE [LARGE SCALE GENOMIC DNA]</scope>
    <source>
        <strain evidence="4 5">KCTC 42575</strain>
    </source>
</reference>
<gene>
    <name evidence="4" type="ORF">QM524_13045</name>
</gene>
<dbReference type="EMBL" id="JASHIF010000010">
    <property type="protein sequence ID" value="MDI9860139.1"/>
    <property type="molecule type" value="Genomic_DNA"/>
</dbReference>
<sequence length="813" mass="91576">MKVVKTLVTVGITVGLCYALNRGWGNVPPMGNFLSPFTGFWTNAEAISSKPEPQVLNIPGLQDEVTVEYDETGVPHIFAQNDHDLYLAQGYVTAKDRLWQMEFQTHFAAGRLTEIVGEKALEQDRYQRRMGSVFGAEKSFEGMMEDPKGKVALEAYSEGINAYISQLKPRDYPVEYKLLGYAPEPWTPIKSALFLKNMSFVLASGTDDLRMTNILGKYGKAVAEELFPNYPFKESPIIPEGTPLDFKPIPLPKAPVDFVGIGSNKVAEERDKGIGSNNWAVGGEKSVTGLPILSNDPHLTLSLPSIWYQVQLTAPGVNVYGSTMPGTPNVIIGFNNDIAWGVTNVGADVVDWYQVKFKDAKKEEYWHDNQWKKIQKRIETYTVKGGKTVVDTVLYTHHGPVVYLDNEKPIRDNIPTGHALRWIAHEKSQELSTFYHLNRAKNYDEYVKALGYYSAPAQNFIFASNQNDIALWVNGKFPLKAREQGKYILDGTNPAADWQGFIPQLHNPHVKNPKRGFVSSANQSSTDPKYPYYINWEFAPAERGRRINTRLQTMNKATVDSLRELQNDNYNLKAEDWLPTMLSFVKKPTQKQMAALRVLQLWNKYNNPDEIGPTIFAVWVDLLNNAIWEDDFGYDKNIPMKSPSHARTLQLILKQPNAAWFDDLRTKDKKETIEELANVTLNATIDSLTKWQNAPIGTAWAWEKYKSTDIRHLIPGLDALSKMDVKIGGGSGIVNATTGRTGPSWRMIVQLGKDKSVKGYGVFPGGQSGNPGSPHYDDMVETWRKGELNSLLFLQNKEEKSERIKQTLVLKKK</sequence>
<accession>A0ABT6Y9M4</accession>
<dbReference type="PIRSF" id="PIRSF001227">
    <property type="entry name" value="Pen_acylase"/>
    <property type="match status" value="1"/>
</dbReference>
<dbReference type="InterPro" id="IPR002692">
    <property type="entry name" value="S45"/>
</dbReference>
<dbReference type="Proteomes" id="UP001236507">
    <property type="component" value="Unassembled WGS sequence"/>
</dbReference>
<keyword evidence="2 4" id="KW-0378">Hydrolase</keyword>